<dbReference type="OrthoDB" id="10409444at2759"/>
<sequence>MSTPPSPPPRQSFTQSILNPSTPVSLCTRQPLLWGITVSSLLLIHQFLLVRKGRTTVARAIDVGVFGFLGTSGIHFMVCRSTEKEKRERIKGLMKAAGVKQAGKEA</sequence>
<dbReference type="Proteomes" id="UP001165122">
    <property type="component" value="Unassembled WGS sequence"/>
</dbReference>
<proteinExistence type="predicted"/>
<accession>A0A9W7AKM7</accession>
<evidence type="ECO:0000313" key="3">
    <source>
        <dbReference type="Proteomes" id="UP001165122"/>
    </source>
</evidence>
<evidence type="ECO:0000256" key="1">
    <source>
        <dbReference type="SAM" id="Phobius"/>
    </source>
</evidence>
<evidence type="ECO:0000313" key="2">
    <source>
        <dbReference type="EMBL" id="GMH72716.1"/>
    </source>
</evidence>
<keyword evidence="1" id="KW-0472">Membrane</keyword>
<comment type="caution">
    <text evidence="2">The sequence shown here is derived from an EMBL/GenBank/DDBJ whole genome shotgun (WGS) entry which is preliminary data.</text>
</comment>
<feature type="transmembrane region" description="Helical" evidence="1">
    <location>
        <begin position="32"/>
        <end position="50"/>
    </location>
</feature>
<protein>
    <recommendedName>
        <fullName evidence="4">Cytochrome c oxidase assembly protein COX20, mitochondrial</fullName>
    </recommendedName>
</protein>
<keyword evidence="1" id="KW-0812">Transmembrane</keyword>
<reference evidence="3" key="1">
    <citation type="journal article" date="2023" name="Commun. Biol.">
        <title>Genome analysis of Parmales, the sister group of diatoms, reveals the evolutionary specialization of diatoms from phago-mixotrophs to photoautotrophs.</title>
        <authorList>
            <person name="Ban H."/>
            <person name="Sato S."/>
            <person name="Yoshikawa S."/>
            <person name="Yamada K."/>
            <person name="Nakamura Y."/>
            <person name="Ichinomiya M."/>
            <person name="Sato N."/>
            <person name="Blanc-Mathieu R."/>
            <person name="Endo H."/>
            <person name="Kuwata A."/>
            <person name="Ogata H."/>
        </authorList>
    </citation>
    <scope>NUCLEOTIDE SEQUENCE [LARGE SCALE GENOMIC DNA]</scope>
    <source>
        <strain evidence="3">NIES 3700</strain>
    </source>
</reference>
<organism evidence="2 3">
    <name type="scientific">Triparma laevis f. longispina</name>
    <dbReference type="NCBI Taxonomy" id="1714387"/>
    <lineage>
        <taxon>Eukaryota</taxon>
        <taxon>Sar</taxon>
        <taxon>Stramenopiles</taxon>
        <taxon>Ochrophyta</taxon>
        <taxon>Bolidophyceae</taxon>
        <taxon>Parmales</taxon>
        <taxon>Triparmaceae</taxon>
        <taxon>Triparma</taxon>
    </lineage>
</organism>
<evidence type="ECO:0008006" key="4">
    <source>
        <dbReference type="Google" id="ProtNLM"/>
    </source>
</evidence>
<keyword evidence="1" id="KW-1133">Transmembrane helix</keyword>
<name>A0A9W7AKM7_9STRA</name>
<dbReference type="AlphaFoldDB" id="A0A9W7AKM7"/>
<dbReference type="EMBL" id="BRXW01000659">
    <property type="protein sequence ID" value="GMH72716.1"/>
    <property type="molecule type" value="Genomic_DNA"/>
</dbReference>
<keyword evidence="3" id="KW-1185">Reference proteome</keyword>
<gene>
    <name evidence="2" type="ORF">TrLO_g6007</name>
</gene>